<evidence type="ECO:0000313" key="1">
    <source>
        <dbReference type="EMBL" id="GLR27382.1"/>
    </source>
</evidence>
<organism evidence="1 2">
    <name type="scientific">Limnobacter litoralis</name>
    <dbReference type="NCBI Taxonomy" id="481366"/>
    <lineage>
        <taxon>Bacteria</taxon>
        <taxon>Pseudomonadati</taxon>
        <taxon>Pseudomonadota</taxon>
        <taxon>Betaproteobacteria</taxon>
        <taxon>Burkholderiales</taxon>
        <taxon>Burkholderiaceae</taxon>
        <taxon>Limnobacter</taxon>
    </lineage>
</organism>
<dbReference type="InterPro" id="IPR012902">
    <property type="entry name" value="N_methyl_site"/>
</dbReference>
<comment type="caution">
    <text evidence="1">The sequence shown here is derived from an EMBL/GenBank/DDBJ whole genome shotgun (WGS) entry which is preliminary data.</text>
</comment>
<dbReference type="Proteomes" id="UP001156664">
    <property type="component" value="Unassembled WGS sequence"/>
</dbReference>
<evidence type="ECO:0008006" key="3">
    <source>
        <dbReference type="Google" id="ProtNLM"/>
    </source>
</evidence>
<dbReference type="RefSeq" id="WP_284282141.1">
    <property type="nucleotide sequence ID" value="NZ_BSOJ01000030.1"/>
</dbReference>
<proteinExistence type="predicted"/>
<sequence length="233" mass="25135">MKSLRGFSLIELAIALAVLAVLSLPISRLLKAQRKASETASVLQTKDLMLQSVEGFVLTHRRLPCPATAPGSTESWNNGQCEQASGWLPVQSLGLGMQAKPWRMSVATLQSAGPPAANALTANFPLQAINLNTLTDIINTPVNSYRTLNNGALPAMHVCIQSGNQTRPNPLQPGCQGLLTQTTSAVLVIYPTDATPSSYQFVIQPNTPLHNPVWLSYERLVWLWMQAGALPSL</sequence>
<dbReference type="NCBIfam" id="TIGR02532">
    <property type="entry name" value="IV_pilin_GFxxxE"/>
    <property type="match status" value="1"/>
</dbReference>
<gene>
    <name evidence="1" type="ORF">GCM10007875_24730</name>
</gene>
<dbReference type="EMBL" id="BSOJ01000030">
    <property type="protein sequence ID" value="GLR27382.1"/>
    <property type="molecule type" value="Genomic_DNA"/>
</dbReference>
<reference evidence="2" key="1">
    <citation type="journal article" date="2019" name="Int. J. Syst. Evol. Microbiol.">
        <title>The Global Catalogue of Microorganisms (GCM) 10K type strain sequencing project: providing services to taxonomists for standard genome sequencing and annotation.</title>
        <authorList>
            <consortium name="The Broad Institute Genomics Platform"/>
            <consortium name="The Broad Institute Genome Sequencing Center for Infectious Disease"/>
            <person name="Wu L."/>
            <person name="Ma J."/>
        </authorList>
    </citation>
    <scope>NUCLEOTIDE SEQUENCE [LARGE SCALE GENOMIC DNA]</scope>
    <source>
        <strain evidence="2">NBRC 105857</strain>
    </source>
</reference>
<dbReference type="Pfam" id="PF07963">
    <property type="entry name" value="N_methyl"/>
    <property type="match status" value="1"/>
</dbReference>
<accession>A0ABQ5YV84</accession>
<dbReference type="SUPFAM" id="SSF54523">
    <property type="entry name" value="Pili subunits"/>
    <property type="match status" value="1"/>
</dbReference>
<name>A0ABQ5YV84_9BURK</name>
<dbReference type="InterPro" id="IPR045584">
    <property type="entry name" value="Pilin-like"/>
</dbReference>
<evidence type="ECO:0000313" key="2">
    <source>
        <dbReference type="Proteomes" id="UP001156664"/>
    </source>
</evidence>
<protein>
    <recommendedName>
        <fullName evidence="3">Prepilin-type N-terminal cleavage/methylation domain-containing protein</fullName>
    </recommendedName>
</protein>
<keyword evidence="2" id="KW-1185">Reference proteome</keyword>